<feature type="transmembrane region" description="Helical" evidence="1">
    <location>
        <begin position="74"/>
        <end position="95"/>
    </location>
</feature>
<accession>A0A2T4H304</accession>
<protein>
    <submittedName>
        <fullName evidence="2">Uncharacterized protein</fullName>
    </submittedName>
</protein>
<reference evidence="2 3" key="1">
    <citation type="submission" date="2018-02" db="EMBL/GenBank/DDBJ databases">
        <title>Fusarium culmorum secondary metabolites in fungal-bacterial-plant interactions.</title>
        <authorList>
            <person name="Schmidt R."/>
        </authorList>
    </citation>
    <scope>NUCLEOTIDE SEQUENCE [LARGE SCALE GENOMIC DNA]</scope>
    <source>
        <strain evidence="2 3">PV</strain>
    </source>
</reference>
<evidence type="ECO:0000313" key="2">
    <source>
        <dbReference type="EMBL" id="PTD10170.1"/>
    </source>
</evidence>
<dbReference type="OMA" id="MRDICES"/>
<proteinExistence type="predicted"/>
<gene>
    <name evidence="2" type="ORF">FCULG_00007547</name>
</gene>
<keyword evidence="3" id="KW-1185">Reference proteome</keyword>
<evidence type="ECO:0000313" key="3">
    <source>
        <dbReference type="Proteomes" id="UP000241587"/>
    </source>
</evidence>
<keyword evidence="1" id="KW-0812">Transmembrane</keyword>
<name>A0A2T4H304_FUSCU</name>
<keyword evidence="1" id="KW-0472">Membrane</keyword>
<sequence length="519" mass="59453">MAETYPHLLRYRKRSVWIITFYLPILIVPWVLTCILMHRPVFLPSYINQHGDYSMTDMQKIQDWSTATNILSRIAATLGLPIVSALMAQAVVVYSQLRKEGQEEKLNVLQLFALSDRGWMDIPILWTSCFGARSRSSRFLWLAAGLVLVKIIQPPLQSLLVPYDPLTVISCNDNPVEITNRDKTCNGTGAESRVVGIDPEPNVMELIPRSMPFFAIFNHTGFATSGVKATVCVEGNQSAVPWTRSRDRQDINENMWLRLEVAQQLDGSRVDGQALLQDVTAFNLSCRASSTRGYFELGNHWNNQVFKPLLEKWPIRDDIRMNFNDYRSFVGKYKNPDRRPVTVDPALEPDLHLTWNSPPNLFGDLGMGTPGPLALVVLSLFGNGSFFHLASKRPQKDMNYTMRDICESENYPFQRLVLDHVDYSKLYGEYLKSQSGMVLGRRSRRHRRMPRWKLMLRMLKMLKKSLLLPKMMSHHQTPVLYYVLGEIVRRAQLTLLLVGLISIVTKVNAPVITREPRPY</sequence>
<dbReference type="OrthoDB" id="5381672at2759"/>
<dbReference type="EMBL" id="PVEM01000003">
    <property type="protein sequence ID" value="PTD10170.1"/>
    <property type="molecule type" value="Genomic_DNA"/>
</dbReference>
<organism evidence="2 3">
    <name type="scientific">Fusarium culmorum</name>
    <dbReference type="NCBI Taxonomy" id="5516"/>
    <lineage>
        <taxon>Eukaryota</taxon>
        <taxon>Fungi</taxon>
        <taxon>Dikarya</taxon>
        <taxon>Ascomycota</taxon>
        <taxon>Pezizomycotina</taxon>
        <taxon>Sordariomycetes</taxon>
        <taxon>Hypocreomycetidae</taxon>
        <taxon>Hypocreales</taxon>
        <taxon>Nectriaceae</taxon>
        <taxon>Fusarium</taxon>
    </lineage>
</organism>
<dbReference type="AlphaFoldDB" id="A0A2T4H304"/>
<feature type="transmembrane region" description="Helical" evidence="1">
    <location>
        <begin position="16"/>
        <end position="38"/>
    </location>
</feature>
<keyword evidence="1" id="KW-1133">Transmembrane helix</keyword>
<evidence type="ECO:0000256" key="1">
    <source>
        <dbReference type="SAM" id="Phobius"/>
    </source>
</evidence>
<dbReference type="Proteomes" id="UP000241587">
    <property type="component" value="Unassembled WGS sequence"/>
</dbReference>
<comment type="caution">
    <text evidence="2">The sequence shown here is derived from an EMBL/GenBank/DDBJ whole genome shotgun (WGS) entry which is preliminary data.</text>
</comment>